<feature type="coiled-coil region" evidence="1">
    <location>
        <begin position="349"/>
        <end position="376"/>
    </location>
</feature>
<protein>
    <submittedName>
        <fullName evidence="4">Glycosyl transferase family 1</fullName>
    </submittedName>
</protein>
<dbReference type="Pfam" id="PF00534">
    <property type="entry name" value="Glycos_transf_1"/>
    <property type="match status" value="1"/>
</dbReference>
<gene>
    <name evidence="4" type="ORF">GCM10011369_02380</name>
</gene>
<keyword evidence="4" id="KW-0808">Transferase</keyword>
<dbReference type="InterPro" id="IPR028098">
    <property type="entry name" value="Glyco_trans_4-like_N"/>
</dbReference>
<name>A0A8J2U1X9_9GAMM</name>
<evidence type="ECO:0000313" key="5">
    <source>
        <dbReference type="Proteomes" id="UP000619743"/>
    </source>
</evidence>
<dbReference type="GO" id="GO:0016757">
    <property type="term" value="F:glycosyltransferase activity"/>
    <property type="evidence" value="ECO:0007669"/>
    <property type="project" value="InterPro"/>
</dbReference>
<proteinExistence type="predicted"/>
<dbReference type="Proteomes" id="UP000619743">
    <property type="component" value="Unassembled WGS sequence"/>
</dbReference>
<dbReference type="InterPro" id="IPR050194">
    <property type="entry name" value="Glycosyltransferase_grp1"/>
</dbReference>
<dbReference type="SUPFAM" id="SSF53756">
    <property type="entry name" value="UDP-Glycosyltransferase/glycogen phosphorylase"/>
    <property type="match status" value="1"/>
</dbReference>
<dbReference type="PANTHER" id="PTHR45947">
    <property type="entry name" value="SULFOQUINOVOSYL TRANSFERASE SQD2"/>
    <property type="match status" value="1"/>
</dbReference>
<accession>A0A8J2U1X9</accession>
<organism evidence="4 5">
    <name type="scientific">Neiella marina</name>
    <dbReference type="NCBI Taxonomy" id="508461"/>
    <lineage>
        <taxon>Bacteria</taxon>
        <taxon>Pseudomonadati</taxon>
        <taxon>Pseudomonadota</taxon>
        <taxon>Gammaproteobacteria</taxon>
        <taxon>Alteromonadales</taxon>
        <taxon>Echinimonadaceae</taxon>
        <taxon>Neiella</taxon>
    </lineage>
</organism>
<dbReference type="InterPro" id="IPR001296">
    <property type="entry name" value="Glyco_trans_1"/>
</dbReference>
<dbReference type="AlphaFoldDB" id="A0A8J2U1X9"/>
<dbReference type="OrthoDB" id="4611853at2"/>
<keyword evidence="5" id="KW-1185">Reference proteome</keyword>
<evidence type="ECO:0000259" key="3">
    <source>
        <dbReference type="Pfam" id="PF13439"/>
    </source>
</evidence>
<evidence type="ECO:0000313" key="4">
    <source>
        <dbReference type="EMBL" id="GGA64533.1"/>
    </source>
</evidence>
<sequence length="393" mass="43891">MTDSIVVFTNQLLPYSETFIRAQGEALNDFNAHYVGSYGVANGLLLATERSYLIRQGKLGAITDNLLKLGILCPWLKRTVGGLQPQLIHAHFGPNGLSALPLAKALNVPLITTFHGFDATIEQPTKAVHGRLHLRFMHHRKTLASQGDVFIAVSDFIKQKLLELGFPAERVVRHYIGINTDFFCPEPQVKRDNSVLIVARLVAYKGHRYLLQAMAKVQQKFPDSQLVLVGDGPEREALEQQAMQLGLNIDFAGKQSPEQVRHRMRQARVYCQTSVRLDNGHEEALALAIAEAQAVGTPAVVFNSGGMPEAVNAKQSGFVVEPADVDDLAARISELLSDHQRWQQFSDAAVAYIRAVHNLNEQNAKLEQLYQQCLQQFNNCQHKEMRYDYSNAR</sequence>
<dbReference type="PANTHER" id="PTHR45947:SF14">
    <property type="entry name" value="SLL1723 PROTEIN"/>
    <property type="match status" value="1"/>
</dbReference>
<dbReference type="Pfam" id="PF13439">
    <property type="entry name" value="Glyco_transf_4"/>
    <property type="match status" value="1"/>
</dbReference>
<comment type="caution">
    <text evidence="4">The sequence shown here is derived from an EMBL/GenBank/DDBJ whole genome shotgun (WGS) entry which is preliminary data.</text>
</comment>
<evidence type="ECO:0000259" key="2">
    <source>
        <dbReference type="Pfam" id="PF00534"/>
    </source>
</evidence>
<dbReference type="RefSeq" id="WP_087504241.1">
    <property type="nucleotide sequence ID" value="NZ_BMDX01000001.1"/>
</dbReference>
<keyword evidence="1" id="KW-0175">Coiled coil</keyword>
<reference evidence="5" key="1">
    <citation type="journal article" date="2019" name="Int. J. Syst. Evol. Microbiol.">
        <title>The Global Catalogue of Microorganisms (GCM) 10K type strain sequencing project: providing services to taxonomists for standard genome sequencing and annotation.</title>
        <authorList>
            <consortium name="The Broad Institute Genomics Platform"/>
            <consortium name="The Broad Institute Genome Sequencing Center for Infectious Disease"/>
            <person name="Wu L."/>
            <person name="Ma J."/>
        </authorList>
    </citation>
    <scope>NUCLEOTIDE SEQUENCE [LARGE SCALE GENOMIC DNA]</scope>
    <source>
        <strain evidence="5">CGMCC 1.10130</strain>
    </source>
</reference>
<feature type="domain" description="Glycosyltransferase subfamily 4-like N-terminal" evidence="3">
    <location>
        <begin position="67"/>
        <end position="181"/>
    </location>
</feature>
<feature type="domain" description="Glycosyl transferase family 1" evidence="2">
    <location>
        <begin position="189"/>
        <end position="349"/>
    </location>
</feature>
<dbReference type="Gene3D" id="3.40.50.2000">
    <property type="entry name" value="Glycogen Phosphorylase B"/>
    <property type="match status" value="2"/>
</dbReference>
<evidence type="ECO:0000256" key="1">
    <source>
        <dbReference type="SAM" id="Coils"/>
    </source>
</evidence>
<dbReference type="EMBL" id="BMDX01000001">
    <property type="protein sequence ID" value="GGA64533.1"/>
    <property type="molecule type" value="Genomic_DNA"/>
</dbReference>